<dbReference type="InterPro" id="IPR013783">
    <property type="entry name" value="Ig-like_fold"/>
</dbReference>
<dbReference type="SUPFAM" id="SSF49785">
    <property type="entry name" value="Galactose-binding domain-like"/>
    <property type="match status" value="1"/>
</dbReference>
<reference evidence="7 8" key="1">
    <citation type="submission" date="2018-12" db="EMBL/GenBank/DDBJ databases">
        <title>Amycolatopsis eburnea sp. nov. actinomycete associate with arbuscular mycorrhiza fungal spore.</title>
        <authorList>
            <person name="Lumyong S."/>
            <person name="Chaiya L."/>
        </authorList>
    </citation>
    <scope>NUCLEOTIDE SEQUENCE [LARGE SCALE GENOMIC DNA]</scope>
    <source>
        <strain evidence="7 8">GLM-1</strain>
    </source>
</reference>
<dbReference type="Gene3D" id="3.20.20.70">
    <property type="entry name" value="Aldolase class I"/>
    <property type="match status" value="1"/>
</dbReference>
<protein>
    <recommendedName>
        <fullName evidence="5">Alpha-galactosidase</fullName>
        <ecNumber evidence="5">3.2.1.22</ecNumber>
    </recommendedName>
    <alternativeName>
        <fullName evidence="5">Melibiase</fullName>
    </alternativeName>
</protein>
<dbReference type="Gene3D" id="2.60.40.1180">
    <property type="entry name" value="Golgi alpha-mannosidase II"/>
    <property type="match status" value="1"/>
</dbReference>
<dbReference type="InterPro" id="IPR017853">
    <property type="entry name" value="GH"/>
</dbReference>
<gene>
    <name evidence="7" type="ORF">EIY87_27860</name>
</gene>
<dbReference type="GO" id="GO:0005975">
    <property type="term" value="P:carbohydrate metabolic process"/>
    <property type="evidence" value="ECO:0007669"/>
    <property type="project" value="InterPro"/>
</dbReference>
<evidence type="ECO:0000256" key="3">
    <source>
        <dbReference type="ARBA" id="ARBA00022801"/>
    </source>
</evidence>
<organism evidence="7 8">
    <name type="scientific">Amycolatopsis eburnea</name>
    <dbReference type="NCBI Taxonomy" id="2267691"/>
    <lineage>
        <taxon>Bacteria</taxon>
        <taxon>Bacillati</taxon>
        <taxon>Actinomycetota</taxon>
        <taxon>Actinomycetes</taxon>
        <taxon>Pseudonocardiales</taxon>
        <taxon>Pseudonocardiaceae</taxon>
        <taxon>Amycolatopsis</taxon>
    </lineage>
</organism>
<dbReference type="InterPro" id="IPR013785">
    <property type="entry name" value="Aldolase_TIM"/>
</dbReference>
<dbReference type="InterPro" id="IPR041233">
    <property type="entry name" value="Melibiase_C"/>
</dbReference>
<dbReference type="GO" id="GO:0004557">
    <property type="term" value="F:alpha-galactosidase activity"/>
    <property type="evidence" value="ECO:0007669"/>
    <property type="project" value="UniProtKB-EC"/>
</dbReference>
<evidence type="ECO:0000259" key="6">
    <source>
        <dbReference type="SMART" id="SM00776"/>
    </source>
</evidence>
<dbReference type="InterPro" id="IPR038637">
    <property type="entry name" value="NPCBM_sf"/>
</dbReference>
<dbReference type="CDD" id="cd14792">
    <property type="entry name" value="GH27"/>
    <property type="match status" value="1"/>
</dbReference>
<feature type="domain" description="Glycosyl hydrolase family 98 putative carbohydrate-binding module" evidence="6">
    <location>
        <begin position="520"/>
        <end position="661"/>
    </location>
</feature>
<dbReference type="InterPro" id="IPR013222">
    <property type="entry name" value="Glyco_hyd_98_carb-bd"/>
</dbReference>
<evidence type="ECO:0000256" key="4">
    <source>
        <dbReference type="ARBA" id="ARBA00023295"/>
    </source>
</evidence>
<dbReference type="Gene3D" id="2.60.120.1060">
    <property type="entry name" value="NPCBM/NEW2 domain"/>
    <property type="match status" value="1"/>
</dbReference>
<evidence type="ECO:0000256" key="2">
    <source>
        <dbReference type="ARBA" id="ARBA00022729"/>
    </source>
</evidence>
<evidence type="ECO:0000256" key="5">
    <source>
        <dbReference type="RuleBase" id="RU361168"/>
    </source>
</evidence>
<dbReference type="SUPFAM" id="SSF51445">
    <property type="entry name" value="(Trans)glycosidases"/>
    <property type="match status" value="1"/>
</dbReference>
<comment type="similarity">
    <text evidence="1 5">Belongs to the glycosyl hydrolase 27 family.</text>
</comment>
<sequence>MPGSSPMHPGALVRAPWGRETVRRLGVLLLTLLGLATAVAAPAAADEPVLAAKPPMGISWSRGWNQCPRIDDAKVRAAVDMLVSTGLRDAGYTYVNIAGCWAQPTRAADGSLRPDTAKYPDLPGLIAYVHANGLKFGLYSGTGAQTCGGAMPGSRDHEQQDAQTFAAWGVDYLAYDTCGGENGVAAAAKKMSDALKASGRPILLAMIDTMSNNYHQWEWAPGAGAHTWQLASDLAEPLASVMQAVDRQPSLAGLTGPGGWSDPGYLNFSYLDPAPRRTQFSLWALMNAPLIPNESFPLDTIANRDVIAVDQDWSGTPGYKVRDLSDAEVWAKPMSDGSVAVLLLNRGSYAQTIPFDLAEAGIAAAPAYRVRDLWAGTELTSTGTLRASVPALSSVFYRAWPGQPSTADPLVTLGVQLPEGFLAGQQVDGTVTLTNDGDTPITDARYTITVPAGWQLDGSAQVDVPRVSPGSTVTREITLRPTAAPAAKLLVGASGGYTNALGTRTAAGSAEAPLVTAPPAGTTTYLSTRPWLYSENGSGPVERGSVANGRAMSIGGVGYQPNSGVGVHAPSVIRLYLGGACKSFSVQYGVDDVSSPQATVAFRVLGDGRELFATGIVRPGVKPQRLTLPVTGVQQLAIAVDDGGDGSAGEYADWIAPNVTC</sequence>
<dbReference type="Pfam" id="PF08305">
    <property type="entry name" value="NPCBM"/>
    <property type="match status" value="1"/>
</dbReference>
<dbReference type="PANTHER" id="PTHR11452:SF33">
    <property type="entry name" value="ALPHA-GALACTOSIDASE 2"/>
    <property type="match status" value="1"/>
</dbReference>
<keyword evidence="8" id="KW-1185">Reference proteome</keyword>
<dbReference type="EMBL" id="RSEC01000058">
    <property type="protein sequence ID" value="RSD13529.1"/>
    <property type="molecule type" value="Genomic_DNA"/>
</dbReference>
<name>A0A3R9EMQ8_9PSEU</name>
<dbReference type="Pfam" id="PF10633">
    <property type="entry name" value="NPCBM_assoc"/>
    <property type="match status" value="1"/>
</dbReference>
<proteinExistence type="inferred from homology"/>
<keyword evidence="3 5" id="KW-0378">Hydrolase</keyword>
<dbReference type="AlphaFoldDB" id="A0A3R9EMQ8"/>
<dbReference type="InterPro" id="IPR013780">
    <property type="entry name" value="Glyco_hydro_b"/>
</dbReference>
<keyword evidence="5" id="KW-1015">Disulfide bond</keyword>
<comment type="caution">
    <text evidence="7">The sequence shown here is derived from an EMBL/GenBank/DDBJ whole genome shotgun (WGS) entry which is preliminary data.</text>
</comment>
<dbReference type="SMART" id="SM00776">
    <property type="entry name" value="NPCBM"/>
    <property type="match status" value="1"/>
</dbReference>
<dbReference type="InterPro" id="IPR002241">
    <property type="entry name" value="Glyco_hydro_27"/>
</dbReference>
<evidence type="ECO:0000256" key="1">
    <source>
        <dbReference type="ARBA" id="ARBA00009743"/>
    </source>
</evidence>
<accession>A0A3R9EMQ8</accession>
<keyword evidence="2" id="KW-0732">Signal</keyword>
<dbReference type="Pfam" id="PF17801">
    <property type="entry name" value="Melibiase_C"/>
    <property type="match status" value="1"/>
</dbReference>
<dbReference type="SUPFAM" id="SSF51011">
    <property type="entry name" value="Glycosyl hydrolase domain"/>
    <property type="match status" value="1"/>
</dbReference>
<dbReference type="Pfam" id="PF16499">
    <property type="entry name" value="Melibiase_2"/>
    <property type="match status" value="1"/>
</dbReference>
<comment type="catalytic activity">
    <reaction evidence="5">
        <text>Hydrolysis of terminal, non-reducing alpha-D-galactose residues in alpha-D-galactosides, including galactose oligosaccharides, galactomannans and galactolipids.</text>
        <dbReference type="EC" id="3.2.1.22"/>
    </reaction>
</comment>
<evidence type="ECO:0000313" key="8">
    <source>
        <dbReference type="Proteomes" id="UP000267081"/>
    </source>
</evidence>
<dbReference type="PANTHER" id="PTHR11452">
    <property type="entry name" value="ALPHA-GALACTOSIDASE/ALPHA-N-ACETYLGALACTOSAMINIDASE"/>
    <property type="match status" value="1"/>
</dbReference>
<dbReference type="Gene3D" id="2.60.40.10">
    <property type="entry name" value="Immunoglobulins"/>
    <property type="match status" value="1"/>
</dbReference>
<dbReference type="InterPro" id="IPR008979">
    <property type="entry name" value="Galactose-bd-like_sf"/>
</dbReference>
<evidence type="ECO:0000313" key="7">
    <source>
        <dbReference type="EMBL" id="RSD13529.1"/>
    </source>
</evidence>
<dbReference type="InterPro" id="IPR018905">
    <property type="entry name" value="A-galactase_NEW3"/>
</dbReference>
<dbReference type="Proteomes" id="UP000267081">
    <property type="component" value="Unassembled WGS sequence"/>
</dbReference>
<keyword evidence="4 5" id="KW-0326">Glycosidase</keyword>
<dbReference type="PRINTS" id="PR00740">
    <property type="entry name" value="GLHYDRLASE27"/>
</dbReference>
<dbReference type="EC" id="3.2.1.22" evidence="5"/>